<name>A0AAN8ZGZ9_9MAGN</name>
<evidence type="ECO:0000313" key="6">
    <source>
        <dbReference type="EMBL" id="KAK6934005.1"/>
    </source>
</evidence>
<dbReference type="PROSITE" id="PS00170">
    <property type="entry name" value="CSA_PPIASE_1"/>
    <property type="match status" value="1"/>
</dbReference>
<dbReference type="PANTHER" id="PTHR11071">
    <property type="entry name" value="PEPTIDYL-PROLYL CIS-TRANS ISOMERASE"/>
    <property type="match status" value="1"/>
</dbReference>
<reference evidence="6 7" key="1">
    <citation type="submission" date="2023-12" db="EMBL/GenBank/DDBJ databases">
        <title>A high-quality genome assembly for Dillenia turbinata (Dilleniales).</title>
        <authorList>
            <person name="Chanderbali A."/>
        </authorList>
    </citation>
    <scope>NUCLEOTIDE SEQUENCE [LARGE SCALE GENOMIC DNA]</scope>
    <source>
        <strain evidence="6">LSX21</strain>
        <tissue evidence="6">Leaf</tissue>
    </source>
</reference>
<dbReference type="Pfam" id="PF00160">
    <property type="entry name" value="Pro_isomerase"/>
    <property type="match status" value="1"/>
</dbReference>
<protein>
    <recommendedName>
        <fullName evidence="4">Peptidyl-prolyl cis-trans isomerase</fullName>
        <shortName evidence="4">PPIase</shortName>
        <ecNumber evidence="4">5.2.1.8</ecNumber>
    </recommendedName>
</protein>
<organism evidence="6 7">
    <name type="scientific">Dillenia turbinata</name>
    <dbReference type="NCBI Taxonomy" id="194707"/>
    <lineage>
        <taxon>Eukaryota</taxon>
        <taxon>Viridiplantae</taxon>
        <taxon>Streptophyta</taxon>
        <taxon>Embryophyta</taxon>
        <taxon>Tracheophyta</taxon>
        <taxon>Spermatophyta</taxon>
        <taxon>Magnoliopsida</taxon>
        <taxon>eudicotyledons</taxon>
        <taxon>Gunneridae</taxon>
        <taxon>Pentapetalae</taxon>
        <taxon>Dilleniales</taxon>
        <taxon>Dilleniaceae</taxon>
        <taxon>Dillenia</taxon>
    </lineage>
</organism>
<dbReference type="EC" id="5.2.1.8" evidence="4"/>
<evidence type="ECO:0000256" key="3">
    <source>
        <dbReference type="ARBA" id="ARBA00023235"/>
    </source>
</evidence>
<dbReference type="InterPro" id="IPR002130">
    <property type="entry name" value="Cyclophilin-type_PPIase_dom"/>
</dbReference>
<dbReference type="AlphaFoldDB" id="A0AAN8ZGZ9"/>
<sequence>MASAGGGVVEWHQRPPNPKNPIVFFDITIGNIPAGRIKMELFADIAPQTAENFRKSALPVGYKGCQFHRVIKDFMIQAGDFVKGDGSGCQIHLWEQGFDDENFIAKHTGPGLLSM</sequence>
<accession>A0AAN8ZGZ9</accession>
<comment type="caution">
    <text evidence="6">The sequence shown here is derived from an EMBL/GenBank/DDBJ whole genome shotgun (WGS) entry which is preliminary data.</text>
</comment>
<dbReference type="GO" id="GO:0003755">
    <property type="term" value="F:peptidyl-prolyl cis-trans isomerase activity"/>
    <property type="evidence" value="ECO:0007669"/>
    <property type="project" value="UniProtKB-UniRule"/>
</dbReference>
<comment type="similarity">
    <text evidence="1 4">Belongs to the cyclophilin-type PPIase family.</text>
</comment>
<comment type="function">
    <text evidence="4">PPIases accelerate the folding of proteins. It catalyzes the cis-trans isomerization of proline imidic peptide bonds in oligopeptides.</text>
</comment>
<keyword evidence="7" id="KW-1185">Reference proteome</keyword>
<dbReference type="GO" id="GO:0005737">
    <property type="term" value="C:cytoplasm"/>
    <property type="evidence" value="ECO:0007669"/>
    <property type="project" value="TreeGrafter"/>
</dbReference>
<dbReference type="EMBL" id="JBAMMX010000009">
    <property type="protein sequence ID" value="KAK6934005.1"/>
    <property type="molecule type" value="Genomic_DNA"/>
</dbReference>
<feature type="domain" description="PPIase cyclophilin-type" evidence="5">
    <location>
        <begin position="24"/>
        <end position="115"/>
    </location>
</feature>
<gene>
    <name evidence="6" type="ORF">RJ641_036899</name>
</gene>
<comment type="catalytic activity">
    <reaction evidence="4">
        <text>[protein]-peptidylproline (omega=180) = [protein]-peptidylproline (omega=0)</text>
        <dbReference type="Rhea" id="RHEA:16237"/>
        <dbReference type="Rhea" id="RHEA-COMP:10747"/>
        <dbReference type="Rhea" id="RHEA-COMP:10748"/>
        <dbReference type="ChEBI" id="CHEBI:83833"/>
        <dbReference type="ChEBI" id="CHEBI:83834"/>
        <dbReference type="EC" id="5.2.1.8"/>
    </reaction>
</comment>
<dbReference type="InterPro" id="IPR029000">
    <property type="entry name" value="Cyclophilin-like_dom_sf"/>
</dbReference>
<proteinExistence type="inferred from homology"/>
<dbReference type="PRINTS" id="PR00153">
    <property type="entry name" value="CSAPPISMRASE"/>
</dbReference>
<dbReference type="PANTHER" id="PTHR11071:SF561">
    <property type="entry name" value="PEPTIDYL-PROLYL CIS-TRANS ISOMERASE D-RELATED"/>
    <property type="match status" value="1"/>
</dbReference>
<dbReference type="Proteomes" id="UP001370490">
    <property type="component" value="Unassembled WGS sequence"/>
</dbReference>
<keyword evidence="2 4" id="KW-0697">Rotamase</keyword>
<keyword evidence="3 4" id="KW-0413">Isomerase</keyword>
<evidence type="ECO:0000313" key="7">
    <source>
        <dbReference type="Proteomes" id="UP001370490"/>
    </source>
</evidence>
<dbReference type="PROSITE" id="PS50072">
    <property type="entry name" value="CSA_PPIASE_2"/>
    <property type="match status" value="1"/>
</dbReference>
<evidence type="ECO:0000256" key="1">
    <source>
        <dbReference type="ARBA" id="ARBA00007365"/>
    </source>
</evidence>
<evidence type="ECO:0000256" key="4">
    <source>
        <dbReference type="RuleBase" id="RU363019"/>
    </source>
</evidence>
<dbReference type="GO" id="GO:0016018">
    <property type="term" value="F:cyclosporin A binding"/>
    <property type="evidence" value="ECO:0007669"/>
    <property type="project" value="TreeGrafter"/>
</dbReference>
<dbReference type="InterPro" id="IPR020892">
    <property type="entry name" value="Cyclophilin-type_PPIase_CS"/>
</dbReference>
<feature type="non-terminal residue" evidence="6">
    <location>
        <position position="115"/>
    </location>
</feature>
<evidence type="ECO:0000256" key="2">
    <source>
        <dbReference type="ARBA" id="ARBA00023110"/>
    </source>
</evidence>
<dbReference type="Gene3D" id="2.40.100.10">
    <property type="entry name" value="Cyclophilin-like"/>
    <property type="match status" value="1"/>
</dbReference>
<evidence type="ECO:0000259" key="5">
    <source>
        <dbReference type="PROSITE" id="PS50072"/>
    </source>
</evidence>
<dbReference type="SUPFAM" id="SSF50891">
    <property type="entry name" value="Cyclophilin-like"/>
    <property type="match status" value="1"/>
</dbReference>
<dbReference type="GO" id="GO:0006457">
    <property type="term" value="P:protein folding"/>
    <property type="evidence" value="ECO:0007669"/>
    <property type="project" value="InterPro"/>
</dbReference>